<organism evidence="1 2">
    <name type="scientific">Streptomyces variegatus</name>
    <dbReference type="NCBI Taxonomy" id="284040"/>
    <lineage>
        <taxon>Bacteria</taxon>
        <taxon>Bacillati</taxon>
        <taxon>Actinomycetota</taxon>
        <taxon>Actinomycetes</taxon>
        <taxon>Kitasatosporales</taxon>
        <taxon>Streptomycetaceae</taxon>
        <taxon>Streptomyces</taxon>
    </lineage>
</organism>
<dbReference type="Proteomes" id="UP000034786">
    <property type="component" value="Unassembled WGS sequence"/>
</dbReference>
<reference evidence="2" key="1">
    <citation type="submission" date="2015-02" db="EMBL/GenBank/DDBJ databases">
        <authorList>
            <person name="Ju K.-S."/>
            <person name="Doroghazi J.R."/>
            <person name="Metcalf W."/>
        </authorList>
    </citation>
    <scope>NUCLEOTIDE SEQUENCE [LARGE SCALE GENOMIC DNA]</scope>
    <source>
        <strain evidence="2">NRRL B-16380</strain>
    </source>
</reference>
<comment type="caution">
    <text evidence="1">The sequence shown here is derived from an EMBL/GenBank/DDBJ whole genome shotgun (WGS) entry which is preliminary data.</text>
</comment>
<keyword evidence="2" id="KW-1185">Reference proteome</keyword>
<accession>A0A0M2GXI4</accession>
<gene>
    <name evidence="1" type="ORF">UK15_07710</name>
</gene>
<protein>
    <recommendedName>
        <fullName evidence="3">Capsid protein</fullName>
    </recommendedName>
</protein>
<dbReference type="STRING" id="284040.UK15_07710"/>
<evidence type="ECO:0000313" key="2">
    <source>
        <dbReference type="Proteomes" id="UP000034786"/>
    </source>
</evidence>
<name>A0A0M2GXI4_9ACTN</name>
<proteinExistence type="predicted"/>
<dbReference type="EMBL" id="JYJH01000004">
    <property type="protein sequence ID" value="KJK40229.1"/>
    <property type="molecule type" value="Genomic_DNA"/>
</dbReference>
<sequence>MANTFLTAQVIARQALANLYETTVAASLVHRDYEAEFNRKQGDAITIRKPAMFTANEYNRAAGITVQEAQETSVNMTLNHFADVSFAVTSEDMTLKIQDFDEQLLTPAMEAIAQKIDRDILALRDDIVQEVGDATPNAAGEDYAGYNGDYPWSDSRVLIQAGNVLDLKNVPAAQRSVIAGPTTKARWVAEKTWRQADKRGSTEGLLEASMGARVSGFDPYWTQNIGQPAGSPASGQPTTEVNVAFHRTAFALAFRPLELPQGALDAAIMNYKGFALRIIRDYDIDKKQMVVSIDCLYGTKTLDANRAVLIKGADAA</sequence>
<dbReference type="RefSeq" id="WP_031137631.1">
    <property type="nucleotide sequence ID" value="NZ_JYJH01000004.1"/>
</dbReference>
<dbReference type="PATRIC" id="fig|284040.3.peg.4829"/>
<dbReference type="AlphaFoldDB" id="A0A0M2GXI4"/>
<evidence type="ECO:0008006" key="3">
    <source>
        <dbReference type="Google" id="ProtNLM"/>
    </source>
</evidence>
<evidence type="ECO:0000313" key="1">
    <source>
        <dbReference type="EMBL" id="KJK40229.1"/>
    </source>
</evidence>